<gene>
    <name evidence="3" type="ORF">GCM10010981_31450</name>
</gene>
<feature type="signal peptide" evidence="1">
    <location>
        <begin position="1"/>
        <end position="31"/>
    </location>
</feature>
<dbReference type="SUPFAM" id="SSF51126">
    <property type="entry name" value="Pectin lyase-like"/>
    <property type="match status" value="1"/>
</dbReference>
<evidence type="ECO:0000313" key="3">
    <source>
        <dbReference type="EMBL" id="GGA39901.1"/>
    </source>
</evidence>
<accession>A0ABQ1GAG5</accession>
<dbReference type="EMBL" id="BMJA01000002">
    <property type="protein sequence ID" value="GGA39901.1"/>
    <property type="molecule type" value="Genomic_DNA"/>
</dbReference>
<name>A0ABQ1GAG5_9GAMM</name>
<organism evidence="3 4">
    <name type="scientific">Dyella nitratireducens</name>
    <dbReference type="NCBI Taxonomy" id="1849580"/>
    <lineage>
        <taxon>Bacteria</taxon>
        <taxon>Pseudomonadati</taxon>
        <taxon>Pseudomonadota</taxon>
        <taxon>Gammaproteobacteria</taxon>
        <taxon>Lysobacterales</taxon>
        <taxon>Rhodanobacteraceae</taxon>
        <taxon>Dyella</taxon>
    </lineage>
</organism>
<comment type="caution">
    <text evidence="3">The sequence shown here is derived from an EMBL/GenBank/DDBJ whole genome shotgun (WGS) entry which is preliminary data.</text>
</comment>
<reference evidence="4" key="1">
    <citation type="journal article" date="2019" name="Int. J. Syst. Evol. Microbiol.">
        <title>The Global Catalogue of Microorganisms (GCM) 10K type strain sequencing project: providing services to taxonomists for standard genome sequencing and annotation.</title>
        <authorList>
            <consortium name="The Broad Institute Genomics Platform"/>
            <consortium name="The Broad Institute Genome Sequencing Center for Infectious Disease"/>
            <person name="Wu L."/>
            <person name="Ma J."/>
        </authorList>
    </citation>
    <scope>NUCLEOTIDE SEQUENCE [LARGE SCALE GENOMIC DNA]</scope>
    <source>
        <strain evidence="4">CGMCC 1.15439</strain>
    </source>
</reference>
<keyword evidence="4" id="KW-1185">Reference proteome</keyword>
<proteinExistence type="predicted"/>
<dbReference type="InterPro" id="IPR011050">
    <property type="entry name" value="Pectin_lyase_fold/virulence"/>
</dbReference>
<protein>
    <recommendedName>
        <fullName evidence="2">Rhamnogalacturonase A/B/Epimerase-like pectate lyase domain-containing protein</fullName>
    </recommendedName>
</protein>
<dbReference type="InterPro" id="IPR012334">
    <property type="entry name" value="Pectin_lyas_fold"/>
</dbReference>
<feature type="chain" id="PRO_5045592726" description="Rhamnogalacturonase A/B/Epimerase-like pectate lyase domain-containing protein" evidence="1">
    <location>
        <begin position="32"/>
        <end position="456"/>
    </location>
</feature>
<dbReference type="Pfam" id="PF12708">
    <property type="entry name" value="Pect-lyase_RHGA_epim"/>
    <property type="match status" value="1"/>
</dbReference>
<evidence type="ECO:0000259" key="2">
    <source>
        <dbReference type="Pfam" id="PF12708"/>
    </source>
</evidence>
<sequence>MASKFDLKFFSKRSQHFFAALLLSMPLASYASINITAPPYLAVGDGKTDDTAAFKSALAATGAAGGGVIYVPAGQYVISGILALPHGTTLEGDGEGATTIESTLQGSPTLILQGDYTKVKNMSVHFAGSTAATDGTLGIYTATGPAAQGYAANNIELSHLEVSNFSHNIYIDGSVNGILSDISSHNAVHTGLVGLSAQGYWSNILVVANQADGIYLSTSHNAGGVAPFMTGIQTFSNGGWGIDTTMGITLGGMPSFLNNDSQGELLIEGGSGADSGHVANVDIQFAGQNAFYPTPGYPNVSNAPGIEVTSASGPVRFTDVSMFNNNGTGMLLNVGSVQVSNVRILGSGAGGSGYCISSNGSNSIFTNVVCNTPSQISGNTTIVRDSQFSANSNTLAILQIPSGQNLLIGDNVIYNGGTAPALSISAGVTVANSSNTVIGTVSNSGSASGYYTPMFH</sequence>
<dbReference type="RefSeq" id="WP_188795291.1">
    <property type="nucleotide sequence ID" value="NZ_BMJA01000002.1"/>
</dbReference>
<dbReference type="Proteomes" id="UP000620046">
    <property type="component" value="Unassembled WGS sequence"/>
</dbReference>
<evidence type="ECO:0000313" key="4">
    <source>
        <dbReference type="Proteomes" id="UP000620046"/>
    </source>
</evidence>
<feature type="domain" description="Rhamnogalacturonase A/B/Epimerase-like pectate lyase" evidence="2">
    <location>
        <begin position="41"/>
        <end position="218"/>
    </location>
</feature>
<dbReference type="InterPro" id="IPR024535">
    <property type="entry name" value="RHGA/B-epi-like_pectate_lyase"/>
</dbReference>
<evidence type="ECO:0000256" key="1">
    <source>
        <dbReference type="SAM" id="SignalP"/>
    </source>
</evidence>
<dbReference type="Gene3D" id="2.160.20.10">
    <property type="entry name" value="Single-stranded right-handed beta-helix, Pectin lyase-like"/>
    <property type="match status" value="1"/>
</dbReference>
<keyword evidence="1" id="KW-0732">Signal</keyword>